<feature type="compositionally biased region" description="Low complexity" evidence="1">
    <location>
        <begin position="333"/>
        <end position="344"/>
    </location>
</feature>
<feature type="compositionally biased region" description="Basic and acidic residues" evidence="1">
    <location>
        <begin position="509"/>
        <end position="518"/>
    </location>
</feature>
<evidence type="ECO:0000313" key="3">
    <source>
        <dbReference type="EMBL" id="PGH23251.1"/>
    </source>
</evidence>
<dbReference type="Gene3D" id="3.30.160.60">
    <property type="entry name" value="Classic Zinc Finger"/>
    <property type="match status" value="1"/>
</dbReference>
<dbReference type="Proteomes" id="UP000224634">
    <property type="component" value="Unassembled WGS sequence"/>
</dbReference>
<evidence type="ECO:0000313" key="4">
    <source>
        <dbReference type="Proteomes" id="UP000224634"/>
    </source>
</evidence>
<protein>
    <recommendedName>
        <fullName evidence="2">C2H2-type domain-containing protein</fullName>
    </recommendedName>
</protein>
<feature type="compositionally biased region" description="Polar residues" evidence="1">
    <location>
        <begin position="253"/>
        <end position="264"/>
    </location>
</feature>
<evidence type="ECO:0000259" key="2">
    <source>
        <dbReference type="SMART" id="SM00355"/>
    </source>
</evidence>
<reference evidence="3 4" key="1">
    <citation type="submission" date="2017-10" db="EMBL/GenBank/DDBJ databases">
        <title>Comparative genomics in systemic dimorphic fungi from Ajellomycetaceae.</title>
        <authorList>
            <person name="Munoz J.F."/>
            <person name="Mcewen J.G."/>
            <person name="Clay O.K."/>
            <person name="Cuomo C.A."/>
        </authorList>
    </citation>
    <scope>NUCLEOTIDE SEQUENCE [LARGE SCALE GENOMIC DNA]</scope>
    <source>
        <strain evidence="3 4">UAMH7299</strain>
    </source>
</reference>
<proteinExistence type="predicted"/>
<feature type="region of interest" description="Disordered" evidence="1">
    <location>
        <begin position="243"/>
        <end position="264"/>
    </location>
</feature>
<comment type="caution">
    <text evidence="3">The sequence shown here is derived from an EMBL/GenBank/DDBJ whole genome shotgun (WGS) entry which is preliminary data.</text>
</comment>
<feature type="compositionally biased region" description="Low complexity" evidence="1">
    <location>
        <begin position="36"/>
        <end position="48"/>
    </location>
</feature>
<sequence length="539" mass="59761">MTNDVYDSDDARPASPLLKPQRIDYKPHESPPPFLPSQSESPPEKQSPTGRSRKSTHRHRKKTKPSIGDLLILKNLGHDRPDLITDIEPGSDCTSDEFESEIETVVESRRKLPDLFTHDGVTSSAQQAAQDALELMPPDDMTLDAQGSVATIKVDSNFYKGIQPSKRRYSSEPQTRPAPCSPNLFSPRDKDVIGDLIRNGKNLRPKEQSPQAPPNWALEREHPAPTISLDLRKYAISPSQASGRETLPALQSPPHSTSAKSPETVQMLPSIKATFPDELSDRALKDQGMRLNGIPPHPYQAISASSPPQPLVPIEPSNRRLSEQYVPPPLAPSSSFSHISPASSKESPTIGSMIQPYWQPPPTSDGSYARSPSSQFGDTTSTGYPTPTEPGKNEHSERSPLPNDKFPANGPLNSSGFKCQHPGCNAPPFQTQYLLNSHANVHSQDRPYYCPMKGCPRAEGGKGFKRKNEMIRHGLVHDSPGYVCPFCPDQQHCYPRPDNLQRHVRVHHVDKDRDDPQLRRVLAQRPEGGMRGRRRRNGV</sequence>
<feature type="region of interest" description="Disordered" evidence="1">
    <location>
        <begin position="1"/>
        <end position="71"/>
    </location>
</feature>
<feature type="domain" description="C2H2-type" evidence="2">
    <location>
        <begin position="482"/>
        <end position="507"/>
    </location>
</feature>
<dbReference type="GO" id="GO:0005634">
    <property type="term" value="C:nucleus"/>
    <property type="evidence" value="ECO:0007669"/>
    <property type="project" value="TreeGrafter"/>
</dbReference>
<dbReference type="SUPFAM" id="SSF57667">
    <property type="entry name" value="beta-beta-alpha zinc fingers"/>
    <property type="match status" value="1"/>
</dbReference>
<feature type="region of interest" description="Disordered" evidence="1">
    <location>
        <begin position="293"/>
        <end position="414"/>
    </location>
</feature>
<feature type="compositionally biased region" description="Polar residues" evidence="1">
    <location>
        <begin position="364"/>
        <end position="385"/>
    </location>
</feature>
<accession>A0A2B7YQC3</accession>
<dbReference type="PANTHER" id="PTHR46179:SF19">
    <property type="entry name" value="C2H2 FINGER DOMAIN TRANSCRIPTION FACTOR (EUROFUNG)-RELATED"/>
    <property type="match status" value="1"/>
</dbReference>
<dbReference type="EMBL" id="PDNA01000026">
    <property type="protein sequence ID" value="PGH23251.1"/>
    <property type="molecule type" value="Genomic_DNA"/>
</dbReference>
<dbReference type="InterPro" id="IPR036236">
    <property type="entry name" value="Znf_C2H2_sf"/>
</dbReference>
<dbReference type="InterPro" id="IPR051061">
    <property type="entry name" value="Zinc_finger_trans_reg"/>
</dbReference>
<name>A0A2B7YQC3_POLH7</name>
<feature type="domain" description="C2H2-type" evidence="2">
    <location>
        <begin position="448"/>
        <end position="477"/>
    </location>
</feature>
<keyword evidence="4" id="KW-1185">Reference proteome</keyword>
<feature type="domain" description="C2H2-type" evidence="2">
    <location>
        <begin position="417"/>
        <end position="442"/>
    </location>
</feature>
<dbReference type="PANTHER" id="PTHR46179">
    <property type="entry name" value="ZINC FINGER PROTEIN"/>
    <property type="match status" value="1"/>
</dbReference>
<gene>
    <name evidence="3" type="ORF">AJ80_02667</name>
</gene>
<dbReference type="STRING" id="1447883.A0A2B7YQC3"/>
<dbReference type="AlphaFoldDB" id="A0A2B7YQC3"/>
<dbReference type="InterPro" id="IPR013087">
    <property type="entry name" value="Znf_C2H2_type"/>
</dbReference>
<organism evidence="3 4">
    <name type="scientific">Polytolypa hystricis (strain UAMH7299)</name>
    <dbReference type="NCBI Taxonomy" id="1447883"/>
    <lineage>
        <taxon>Eukaryota</taxon>
        <taxon>Fungi</taxon>
        <taxon>Dikarya</taxon>
        <taxon>Ascomycota</taxon>
        <taxon>Pezizomycotina</taxon>
        <taxon>Eurotiomycetes</taxon>
        <taxon>Eurotiomycetidae</taxon>
        <taxon>Onygenales</taxon>
        <taxon>Onygenales incertae sedis</taxon>
        <taxon>Polytolypa</taxon>
    </lineage>
</organism>
<dbReference type="GO" id="GO:0006357">
    <property type="term" value="P:regulation of transcription by RNA polymerase II"/>
    <property type="evidence" value="ECO:0007669"/>
    <property type="project" value="TreeGrafter"/>
</dbReference>
<feature type="region of interest" description="Disordered" evidence="1">
    <location>
        <begin position="509"/>
        <end position="539"/>
    </location>
</feature>
<dbReference type="OrthoDB" id="6077919at2759"/>
<evidence type="ECO:0000256" key="1">
    <source>
        <dbReference type="SAM" id="MobiDB-lite"/>
    </source>
</evidence>
<feature type="region of interest" description="Disordered" evidence="1">
    <location>
        <begin position="163"/>
        <end position="220"/>
    </location>
</feature>
<dbReference type="SMART" id="SM00355">
    <property type="entry name" value="ZnF_C2H2"/>
    <property type="match status" value="3"/>
</dbReference>
<feature type="compositionally biased region" description="Basic residues" evidence="1">
    <location>
        <begin position="51"/>
        <end position="64"/>
    </location>
</feature>